<comment type="caution">
    <text evidence="10">The sequence shown here is derived from an EMBL/GenBank/DDBJ whole genome shotgun (WGS) entry which is preliminary data.</text>
</comment>
<dbReference type="InterPro" id="IPR004358">
    <property type="entry name" value="Sig_transdc_His_kin-like_C"/>
</dbReference>
<keyword evidence="5" id="KW-0547">Nucleotide-binding</keyword>
<dbReference type="GO" id="GO:0000155">
    <property type="term" value="F:phosphorelay sensor kinase activity"/>
    <property type="evidence" value="ECO:0007669"/>
    <property type="project" value="InterPro"/>
</dbReference>
<dbReference type="InterPro" id="IPR036890">
    <property type="entry name" value="HATPase_C_sf"/>
</dbReference>
<dbReference type="PANTHER" id="PTHR43065">
    <property type="entry name" value="SENSOR HISTIDINE KINASE"/>
    <property type="match status" value="1"/>
</dbReference>
<dbReference type="SMART" id="SM00387">
    <property type="entry name" value="HATPase_c"/>
    <property type="match status" value="1"/>
</dbReference>
<keyword evidence="11" id="KW-1185">Reference proteome</keyword>
<evidence type="ECO:0000256" key="5">
    <source>
        <dbReference type="ARBA" id="ARBA00022741"/>
    </source>
</evidence>
<dbReference type="EC" id="2.7.13.3" evidence="2"/>
<evidence type="ECO:0000313" key="10">
    <source>
        <dbReference type="EMBL" id="RXJ57637.1"/>
    </source>
</evidence>
<sequence>MFTLFLLLLFILIGTTIKDSYKVQENLLYENLKNKAVTIFNLIVDMRHWNAQYDGVYIKSEELEPNPYLNPNFILSQKGERLVWVNPAFMTRQISEIASKRAGFRLKITSNKLINKNNAPDEYEKKMLDRFDKTPDVPYYWTIEKDVFKFMGALKTEPDCLKCHAHQGYKIGDVRGAISIYFDTSDELEQLTTLQKDKEQTIIFLILATIGTIITFVIYQRLKAKDEQEISNLNHTLELKVKELDDFNKTLHNKVQEEVGKQREKEKLLIQQSKLAALGEMIGNVAHQWRQPISAVSAIMMNIKWTAMDQGLNTTFLEERIQEANEQLKYMSQTIDDFRNFFKPNKEKSYFDLKKECRNAIKILNATLQHHNINLQLFSSKDMIAYGYANEFSQVVLNIISNAKDVLLERKIQKPRIEIHIYKDEHSVHCEINDNAGGISLEYIDRIFEPYFTTKELNGTGIGLYIAKEIIHKHMKGTLKVKNSDKGAVFIISVPKGDSLCNH</sequence>
<evidence type="ECO:0000256" key="8">
    <source>
        <dbReference type="ARBA" id="ARBA00023012"/>
    </source>
</evidence>
<dbReference type="Gene3D" id="1.10.287.130">
    <property type="match status" value="1"/>
</dbReference>
<dbReference type="InterPro" id="IPR003661">
    <property type="entry name" value="HisK_dim/P_dom"/>
</dbReference>
<dbReference type="Gene3D" id="3.30.565.10">
    <property type="entry name" value="Histidine kinase-like ATPase, C-terminal domain"/>
    <property type="match status" value="1"/>
</dbReference>
<evidence type="ECO:0000256" key="6">
    <source>
        <dbReference type="ARBA" id="ARBA00022777"/>
    </source>
</evidence>
<dbReference type="SUPFAM" id="SSF47384">
    <property type="entry name" value="Homodimeric domain of signal transducing histidine kinase"/>
    <property type="match status" value="1"/>
</dbReference>
<keyword evidence="8" id="KW-0902">Two-component regulatory system</keyword>
<organism evidence="10 11">
    <name type="scientific">Candidatus Marinarcus aquaticus</name>
    <dbReference type="NCBI Taxonomy" id="2044504"/>
    <lineage>
        <taxon>Bacteria</taxon>
        <taxon>Pseudomonadati</taxon>
        <taxon>Campylobacterota</taxon>
        <taxon>Epsilonproteobacteria</taxon>
        <taxon>Campylobacterales</taxon>
        <taxon>Arcobacteraceae</taxon>
        <taxon>Candidatus Marinarcus</taxon>
    </lineage>
</organism>
<dbReference type="InterPro" id="IPR036097">
    <property type="entry name" value="HisK_dim/P_sf"/>
</dbReference>
<keyword evidence="6" id="KW-0418">Kinase</keyword>
<proteinExistence type="predicted"/>
<dbReference type="Pfam" id="PF02518">
    <property type="entry name" value="HATPase_c"/>
    <property type="match status" value="1"/>
</dbReference>
<dbReference type="EMBL" id="PDKN01000004">
    <property type="protein sequence ID" value="RXJ57637.1"/>
    <property type="molecule type" value="Genomic_DNA"/>
</dbReference>
<evidence type="ECO:0000256" key="7">
    <source>
        <dbReference type="ARBA" id="ARBA00022840"/>
    </source>
</evidence>
<dbReference type="InterPro" id="IPR003594">
    <property type="entry name" value="HATPase_dom"/>
</dbReference>
<evidence type="ECO:0000313" key="11">
    <source>
        <dbReference type="Proteomes" id="UP000290657"/>
    </source>
</evidence>
<evidence type="ECO:0000256" key="4">
    <source>
        <dbReference type="ARBA" id="ARBA00022679"/>
    </source>
</evidence>
<dbReference type="Proteomes" id="UP000290657">
    <property type="component" value="Unassembled WGS sequence"/>
</dbReference>
<reference evidence="10 11" key="1">
    <citation type="submission" date="2017-10" db="EMBL/GenBank/DDBJ databases">
        <title>Genomics of the genus Arcobacter.</title>
        <authorList>
            <person name="Perez-Cataluna A."/>
            <person name="Figueras M.J."/>
        </authorList>
    </citation>
    <scope>NUCLEOTIDE SEQUENCE [LARGE SCALE GENOMIC DNA]</scope>
    <source>
        <strain evidence="10 11">CECT 8987</strain>
    </source>
</reference>
<dbReference type="PANTHER" id="PTHR43065:SF10">
    <property type="entry name" value="PEROXIDE STRESS-ACTIVATED HISTIDINE KINASE MAK3"/>
    <property type="match status" value="1"/>
</dbReference>
<dbReference type="RefSeq" id="WP_128996209.1">
    <property type="nucleotide sequence ID" value="NZ_PDKN01000004.1"/>
</dbReference>
<evidence type="ECO:0000259" key="9">
    <source>
        <dbReference type="PROSITE" id="PS50109"/>
    </source>
</evidence>
<dbReference type="GO" id="GO:0005524">
    <property type="term" value="F:ATP binding"/>
    <property type="evidence" value="ECO:0007669"/>
    <property type="project" value="UniProtKB-KW"/>
</dbReference>
<feature type="domain" description="Histidine kinase" evidence="9">
    <location>
        <begin position="284"/>
        <end position="498"/>
    </location>
</feature>
<name>A0A4Q0XRE4_9BACT</name>
<keyword evidence="4" id="KW-0808">Transferase</keyword>
<dbReference type="InterPro" id="IPR005467">
    <property type="entry name" value="His_kinase_dom"/>
</dbReference>
<evidence type="ECO:0000256" key="1">
    <source>
        <dbReference type="ARBA" id="ARBA00000085"/>
    </source>
</evidence>
<dbReference type="CDD" id="cd00082">
    <property type="entry name" value="HisKA"/>
    <property type="match status" value="1"/>
</dbReference>
<gene>
    <name evidence="10" type="ORF">CRV04_07445</name>
</gene>
<dbReference type="AlphaFoldDB" id="A0A4Q0XRE4"/>
<dbReference type="PRINTS" id="PR00344">
    <property type="entry name" value="BCTRLSENSOR"/>
</dbReference>
<evidence type="ECO:0000256" key="3">
    <source>
        <dbReference type="ARBA" id="ARBA00022553"/>
    </source>
</evidence>
<accession>A0A4Q0XRE4</accession>
<evidence type="ECO:0000256" key="2">
    <source>
        <dbReference type="ARBA" id="ARBA00012438"/>
    </source>
</evidence>
<protein>
    <recommendedName>
        <fullName evidence="2">histidine kinase</fullName>
        <ecNumber evidence="2">2.7.13.3</ecNumber>
    </recommendedName>
</protein>
<comment type="catalytic activity">
    <reaction evidence="1">
        <text>ATP + protein L-histidine = ADP + protein N-phospho-L-histidine.</text>
        <dbReference type="EC" id="2.7.13.3"/>
    </reaction>
</comment>
<dbReference type="PROSITE" id="PS50109">
    <property type="entry name" value="HIS_KIN"/>
    <property type="match status" value="1"/>
</dbReference>
<keyword evidence="3" id="KW-0597">Phosphoprotein</keyword>
<dbReference type="OrthoDB" id="9793144at2"/>
<keyword evidence="7" id="KW-0067">ATP-binding</keyword>
<dbReference type="SUPFAM" id="SSF55874">
    <property type="entry name" value="ATPase domain of HSP90 chaperone/DNA topoisomerase II/histidine kinase"/>
    <property type="match status" value="1"/>
</dbReference>
<dbReference type="Pfam" id="PF11845">
    <property type="entry name" value="Tll0287-like"/>
    <property type="match status" value="1"/>
</dbReference>
<dbReference type="InterPro" id="IPR021796">
    <property type="entry name" value="Tll0287-like_dom"/>
</dbReference>